<accession>A0AA88YSU4</accession>
<evidence type="ECO:0000313" key="3">
    <source>
        <dbReference type="Proteomes" id="UP001186944"/>
    </source>
</evidence>
<feature type="domain" description="Transcription factor TFIIIC triple barrel" evidence="1">
    <location>
        <begin position="33"/>
        <end position="107"/>
    </location>
</feature>
<dbReference type="GO" id="GO:0000127">
    <property type="term" value="C:transcription factor TFIIIC complex"/>
    <property type="evidence" value="ECO:0007669"/>
    <property type="project" value="TreeGrafter"/>
</dbReference>
<evidence type="ECO:0000259" key="1">
    <source>
        <dbReference type="Pfam" id="PF10419"/>
    </source>
</evidence>
<comment type="caution">
    <text evidence="2">The sequence shown here is derived from an EMBL/GenBank/DDBJ whole genome shotgun (WGS) entry which is preliminary data.</text>
</comment>
<keyword evidence="3" id="KW-1185">Reference proteome</keyword>
<protein>
    <recommendedName>
        <fullName evidence="1">Transcription factor TFIIIC triple barrel domain-containing protein</fullName>
    </recommendedName>
</protein>
<dbReference type="PANTHER" id="PTHR21860">
    <property type="entry name" value="TRANSCRIPTION INITIATION FACTOR IIIC TFIIIC , POLYPEPTIDE 6-RELATED"/>
    <property type="match status" value="1"/>
</dbReference>
<sequence>MQKSSTSVENAKTFGIFMTYLNIMAKDSLILEELVVVAELTGILETDFLKTVKGDCSVLGIHTEKPMLQLDKYTFTGSYEDTLGTNLLFEEKPQENTPGKCIDSTDSTAEERKVLYYYRMVCIYEETIICLL</sequence>
<dbReference type="Proteomes" id="UP001186944">
    <property type="component" value="Unassembled WGS sequence"/>
</dbReference>
<evidence type="ECO:0000313" key="2">
    <source>
        <dbReference type="EMBL" id="KAK3104181.1"/>
    </source>
</evidence>
<dbReference type="PANTHER" id="PTHR21860:SF2">
    <property type="entry name" value="GENERAL TRANSCRIPTION FACTOR 3C POLYPEPTIDE 6"/>
    <property type="match status" value="1"/>
</dbReference>
<dbReference type="EMBL" id="VSWD01000005">
    <property type="protein sequence ID" value="KAK3104181.1"/>
    <property type="molecule type" value="Genomic_DNA"/>
</dbReference>
<dbReference type="Pfam" id="PF10419">
    <property type="entry name" value="TFIIIC_sub6"/>
    <property type="match status" value="1"/>
</dbReference>
<reference evidence="2" key="1">
    <citation type="submission" date="2019-08" db="EMBL/GenBank/DDBJ databases">
        <title>The improved chromosome-level genome for the pearl oyster Pinctada fucata martensii using PacBio sequencing and Hi-C.</title>
        <authorList>
            <person name="Zheng Z."/>
        </authorList>
    </citation>
    <scope>NUCLEOTIDE SEQUENCE</scope>
    <source>
        <strain evidence="2">ZZ-2019</strain>
        <tissue evidence="2">Adductor muscle</tissue>
    </source>
</reference>
<dbReference type="GO" id="GO:0006383">
    <property type="term" value="P:transcription by RNA polymerase III"/>
    <property type="evidence" value="ECO:0007669"/>
    <property type="project" value="InterPro"/>
</dbReference>
<gene>
    <name evidence="2" type="ORF">FSP39_025094</name>
</gene>
<dbReference type="Gene3D" id="2.60.40.4370">
    <property type="match status" value="1"/>
</dbReference>
<dbReference type="InterPro" id="IPR019481">
    <property type="entry name" value="TFIIIC_triple_barrel"/>
</dbReference>
<dbReference type="AlphaFoldDB" id="A0AA88YSU4"/>
<proteinExistence type="predicted"/>
<organism evidence="2 3">
    <name type="scientific">Pinctada imbricata</name>
    <name type="common">Atlantic pearl-oyster</name>
    <name type="synonym">Pinctada martensii</name>
    <dbReference type="NCBI Taxonomy" id="66713"/>
    <lineage>
        <taxon>Eukaryota</taxon>
        <taxon>Metazoa</taxon>
        <taxon>Spiralia</taxon>
        <taxon>Lophotrochozoa</taxon>
        <taxon>Mollusca</taxon>
        <taxon>Bivalvia</taxon>
        <taxon>Autobranchia</taxon>
        <taxon>Pteriomorphia</taxon>
        <taxon>Pterioida</taxon>
        <taxon>Pterioidea</taxon>
        <taxon>Pteriidae</taxon>
        <taxon>Pinctada</taxon>
    </lineage>
</organism>
<dbReference type="InterPro" id="IPR042771">
    <property type="entry name" value="GTF3C6-like"/>
</dbReference>
<name>A0AA88YSU4_PINIB</name>